<organism evidence="2 3">
    <name type="scientific">Rhodobacter capsulatus (strain ATCC BAA-309 / NBRC 16581 / SB1003)</name>
    <dbReference type="NCBI Taxonomy" id="272942"/>
    <lineage>
        <taxon>Bacteria</taxon>
        <taxon>Pseudomonadati</taxon>
        <taxon>Pseudomonadota</taxon>
        <taxon>Alphaproteobacteria</taxon>
        <taxon>Rhodobacterales</taxon>
        <taxon>Rhodobacter group</taxon>
        <taxon>Rhodobacter</taxon>
    </lineage>
</organism>
<feature type="domain" description="Serine aminopeptidase S33" evidence="1">
    <location>
        <begin position="83"/>
        <end position="309"/>
    </location>
</feature>
<dbReference type="OrthoDB" id="9809549at2"/>
<name>D5AVD4_RHOCB</name>
<dbReference type="InterPro" id="IPR029058">
    <property type="entry name" value="AB_hydrolase_fold"/>
</dbReference>
<geneLocation type="plasmid" evidence="2 3">
    <name>pRCB133</name>
</geneLocation>
<dbReference type="EMBL" id="CP001313">
    <property type="protein sequence ID" value="ADE87269.1"/>
    <property type="molecule type" value="Genomic_DNA"/>
</dbReference>
<gene>
    <name evidence="2" type="ordered locus">RCAP_rcp00011</name>
</gene>
<proteinExistence type="predicted"/>
<dbReference type="AlphaFoldDB" id="D5AVD4"/>
<dbReference type="Pfam" id="PF12146">
    <property type="entry name" value="Hydrolase_4"/>
    <property type="match status" value="1"/>
</dbReference>
<evidence type="ECO:0000313" key="2">
    <source>
        <dbReference type="EMBL" id="ADE87269.1"/>
    </source>
</evidence>
<evidence type="ECO:0000313" key="3">
    <source>
        <dbReference type="Proteomes" id="UP000002361"/>
    </source>
</evidence>
<reference evidence="2 3" key="2">
    <citation type="journal article" date="2010" name="J. Bacteriol.">
        <title>Complete genome sequence of the photosynthetic purple nonsulfur bacterium Rhodobacter capsulatus SB 1003.</title>
        <authorList>
            <person name="Strnad H."/>
            <person name="Lapidus A."/>
            <person name="Paces J."/>
            <person name="Ulbrich P."/>
            <person name="Vlcek C."/>
            <person name="Paces V."/>
            <person name="Haselkorn R."/>
        </authorList>
    </citation>
    <scope>NUCLEOTIDE SEQUENCE [LARGE SCALE GENOMIC DNA]</scope>
    <source>
        <strain evidence="3">ATCC BAA-309 / NBRC 16581 / SB1003</strain>
        <plasmid evidence="2 3">pRCB133</plasmid>
    </source>
</reference>
<dbReference type="GeneID" id="31492327"/>
<protein>
    <recommendedName>
        <fullName evidence="1">Serine aminopeptidase S33 domain-containing protein</fullName>
    </recommendedName>
</protein>
<dbReference type="InterPro" id="IPR053145">
    <property type="entry name" value="AB_hydrolase_Est10"/>
</dbReference>
<dbReference type="SUPFAM" id="SSF53474">
    <property type="entry name" value="alpha/beta-Hydrolases"/>
    <property type="match status" value="1"/>
</dbReference>
<keyword evidence="3" id="KW-1185">Reference proteome</keyword>
<dbReference type="RefSeq" id="WP_013069241.1">
    <property type="nucleotide sequence ID" value="NC_014035.1"/>
</dbReference>
<accession>D5AVD4</accession>
<dbReference type="KEGG" id="rcp:RCAP_rcp00011"/>
<dbReference type="InterPro" id="IPR022742">
    <property type="entry name" value="Hydrolase_4"/>
</dbReference>
<sequence>MTRRSFLVLLGVLPLMACLRPQDPRFRPDPHRSLHIAGPAGVLAGDLVLPAGPGPFPAVLLLAGSGPQDRDEHVAGHRPFLVLSDALARAGIASLRYDKRGVGGSAGDFATATISDFARDAGAAFDALAARPEIDPARIAILGHSEGGLTAPLAARGRKVAALVLLAGPAVPMEQVLRHQTRAIAALQGAPADRIAALDEALAASFAALRAAPDLAAARPRLTAALAPLPPEVRRTYAAVLATPWGFDAARPDPLALIGAFDGPVLALYGGSDTQVDATENAAALRDLARTAGMQVDVMAGLNHLFQADPTGDPQNYARIPQTLAPEVPARIVAFLRRAAG</sequence>
<evidence type="ECO:0000259" key="1">
    <source>
        <dbReference type="Pfam" id="PF12146"/>
    </source>
</evidence>
<keyword evidence="2" id="KW-0614">Plasmid</keyword>
<reference key="1">
    <citation type="submission" date="2008-12" db="EMBL/GenBank/DDBJ databases">
        <title>Complete genome sequence of Rhodobacter capsulatus SB1003.</title>
        <authorList>
            <person name="Strnad H."/>
            <person name="Lapidus A."/>
            <person name="Vlcek C."/>
            <person name="Ulbrich P."/>
            <person name="Paces J."/>
            <person name="Maltsev N."/>
            <person name="Kumar V."/>
            <person name="Kogan Y."/>
            <person name="Milgram A."/>
            <person name="Rebrekov D."/>
            <person name="Mazur M."/>
            <person name="Cox R."/>
            <person name="Kyrpides N."/>
            <person name="Kolar M."/>
            <person name="Sachova J."/>
            <person name="Ridl J."/>
            <person name="Ivanova N."/>
            <person name="Kapatral V."/>
            <person name="Los T."/>
            <person name="Lykidis A."/>
            <person name="Mikhailova N."/>
            <person name="Reznik G."/>
            <person name="Vasieva O."/>
            <person name="Fonstein M."/>
            <person name="Paces V."/>
            <person name="Haselkorn R."/>
        </authorList>
    </citation>
    <scope>NUCLEOTIDE SEQUENCE</scope>
    <source>
        <strain>SB1003</strain>
    </source>
</reference>
<dbReference type="HOGENOM" id="CLU_033707_2_0_5"/>
<dbReference type="PANTHER" id="PTHR43265:SF1">
    <property type="entry name" value="ESTERASE ESTD"/>
    <property type="match status" value="1"/>
</dbReference>
<dbReference type="Proteomes" id="UP000002361">
    <property type="component" value="Plasmid pRCB133"/>
</dbReference>
<dbReference type="GO" id="GO:0052689">
    <property type="term" value="F:carboxylic ester hydrolase activity"/>
    <property type="evidence" value="ECO:0007669"/>
    <property type="project" value="TreeGrafter"/>
</dbReference>
<dbReference type="Gene3D" id="3.40.50.1820">
    <property type="entry name" value="alpha/beta hydrolase"/>
    <property type="match status" value="1"/>
</dbReference>
<dbReference type="PANTHER" id="PTHR43265">
    <property type="entry name" value="ESTERASE ESTD"/>
    <property type="match status" value="1"/>
</dbReference>